<protein>
    <recommendedName>
        <fullName evidence="12">Cytochrome c oxidase subunit</fullName>
    </recommendedName>
    <alternativeName>
        <fullName evidence="12">Cytochrome c oxidase polypeptide VIa</fullName>
    </alternativeName>
</protein>
<dbReference type="EMBL" id="ML996139">
    <property type="protein sequence ID" value="KAF2735129.1"/>
    <property type="molecule type" value="Genomic_DNA"/>
</dbReference>
<reference evidence="13" key="1">
    <citation type="journal article" date="2020" name="Stud. Mycol.">
        <title>101 Dothideomycetes genomes: a test case for predicting lifestyles and emergence of pathogens.</title>
        <authorList>
            <person name="Haridas S."/>
            <person name="Albert R."/>
            <person name="Binder M."/>
            <person name="Bloem J."/>
            <person name="Labutti K."/>
            <person name="Salamov A."/>
            <person name="Andreopoulos B."/>
            <person name="Baker S."/>
            <person name="Barry K."/>
            <person name="Bills G."/>
            <person name="Bluhm B."/>
            <person name="Cannon C."/>
            <person name="Castanera R."/>
            <person name="Culley D."/>
            <person name="Daum C."/>
            <person name="Ezra D."/>
            <person name="Gonzalez J."/>
            <person name="Henrissat B."/>
            <person name="Kuo A."/>
            <person name="Liang C."/>
            <person name="Lipzen A."/>
            <person name="Lutzoni F."/>
            <person name="Magnuson J."/>
            <person name="Mondo S."/>
            <person name="Nolan M."/>
            <person name="Ohm R."/>
            <person name="Pangilinan J."/>
            <person name="Park H.-J."/>
            <person name="Ramirez L."/>
            <person name="Alfaro M."/>
            <person name="Sun H."/>
            <person name="Tritt A."/>
            <person name="Yoshinaga Y."/>
            <person name="Zwiers L.-H."/>
            <person name="Turgeon B."/>
            <person name="Goodwin S."/>
            <person name="Spatafora J."/>
            <person name="Crous P."/>
            <person name="Grigoriev I."/>
        </authorList>
    </citation>
    <scope>NUCLEOTIDE SEQUENCE</scope>
    <source>
        <strain evidence="13">CBS 125425</strain>
    </source>
</reference>
<dbReference type="InterPro" id="IPR036418">
    <property type="entry name" value="Cyt_c_oxidase_su6a_sf"/>
</dbReference>
<evidence type="ECO:0000256" key="2">
    <source>
        <dbReference type="ARBA" id="ARBA00004673"/>
    </source>
</evidence>
<evidence type="ECO:0000256" key="3">
    <source>
        <dbReference type="ARBA" id="ARBA00005553"/>
    </source>
</evidence>
<comment type="caution">
    <text evidence="13">The sequence shown here is derived from an EMBL/GenBank/DDBJ whole genome shotgun (WGS) entry which is preliminary data.</text>
</comment>
<dbReference type="GO" id="GO:0005743">
    <property type="term" value="C:mitochondrial inner membrane"/>
    <property type="evidence" value="ECO:0007669"/>
    <property type="project" value="UniProtKB-SubCell"/>
</dbReference>
<accession>A0A9P4QYF1</accession>
<organism evidence="13 14">
    <name type="scientific">Polyplosphaeria fusca</name>
    <dbReference type="NCBI Taxonomy" id="682080"/>
    <lineage>
        <taxon>Eukaryota</taxon>
        <taxon>Fungi</taxon>
        <taxon>Dikarya</taxon>
        <taxon>Ascomycota</taxon>
        <taxon>Pezizomycotina</taxon>
        <taxon>Dothideomycetes</taxon>
        <taxon>Pleosporomycetidae</taxon>
        <taxon>Pleosporales</taxon>
        <taxon>Tetraplosphaeriaceae</taxon>
        <taxon>Polyplosphaeria</taxon>
    </lineage>
</organism>
<dbReference type="GO" id="GO:0006123">
    <property type="term" value="P:mitochondrial electron transport, cytochrome c to oxygen"/>
    <property type="evidence" value="ECO:0007669"/>
    <property type="project" value="TreeGrafter"/>
</dbReference>
<dbReference type="InterPro" id="IPR001349">
    <property type="entry name" value="Cyt_c_oxidase_su6a"/>
</dbReference>
<comment type="similarity">
    <text evidence="3 11">Belongs to the cytochrome c oxidase subunit 6A family.</text>
</comment>
<dbReference type="Gene3D" id="4.10.95.10">
    <property type="entry name" value="Cytochrome c oxidase, subunit VIa"/>
    <property type="match status" value="1"/>
</dbReference>
<dbReference type="Proteomes" id="UP000799444">
    <property type="component" value="Unassembled WGS sequence"/>
</dbReference>
<evidence type="ECO:0000256" key="6">
    <source>
        <dbReference type="ARBA" id="ARBA00022946"/>
    </source>
</evidence>
<evidence type="ECO:0000256" key="9">
    <source>
        <dbReference type="ARBA" id="ARBA00023128"/>
    </source>
</evidence>
<keyword evidence="9 12" id="KW-0496">Mitochondrion</keyword>
<dbReference type="SUPFAM" id="SSF81411">
    <property type="entry name" value="Mitochondrial cytochrome c oxidase subunit VIa"/>
    <property type="match status" value="1"/>
</dbReference>
<dbReference type="GO" id="GO:0030234">
    <property type="term" value="F:enzyme regulator activity"/>
    <property type="evidence" value="ECO:0007669"/>
    <property type="project" value="TreeGrafter"/>
</dbReference>
<comment type="pathway">
    <text evidence="2">Energy metabolism; oxidative phosphorylation.</text>
</comment>
<keyword evidence="7" id="KW-1133">Transmembrane helix</keyword>
<evidence type="ECO:0000256" key="4">
    <source>
        <dbReference type="ARBA" id="ARBA00022692"/>
    </source>
</evidence>
<keyword evidence="4" id="KW-0812">Transmembrane</keyword>
<evidence type="ECO:0000256" key="12">
    <source>
        <dbReference type="RuleBase" id="RU004397"/>
    </source>
</evidence>
<evidence type="ECO:0000313" key="14">
    <source>
        <dbReference type="Proteomes" id="UP000799444"/>
    </source>
</evidence>
<keyword evidence="6" id="KW-0809">Transit peptide</keyword>
<gene>
    <name evidence="13" type="ORF">EJ04DRAFT_511966</name>
</gene>
<dbReference type="GO" id="GO:0016491">
    <property type="term" value="F:oxidoreductase activity"/>
    <property type="evidence" value="ECO:0007669"/>
    <property type="project" value="UniProtKB-KW"/>
</dbReference>
<proteinExistence type="inferred from homology"/>
<evidence type="ECO:0000256" key="8">
    <source>
        <dbReference type="ARBA" id="ARBA00023002"/>
    </source>
</evidence>
<dbReference type="OrthoDB" id="5947505at2759"/>
<evidence type="ECO:0000256" key="10">
    <source>
        <dbReference type="ARBA" id="ARBA00023136"/>
    </source>
</evidence>
<dbReference type="AlphaFoldDB" id="A0A9P4QYF1"/>
<evidence type="ECO:0000256" key="1">
    <source>
        <dbReference type="ARBA" id="ARBA00004434"/>
    </source>
</evidence>
<keyword evidence="10 12" id="KW-0472">Membrane</keyword>
<dbReference type="PROSITE" id="PS01329">
    <property type="entry name" value="COX6A"/>
    <property type="match status" value="1"/>
</dbReference>
<dbReference type="InterPro" id="IPR018507">
    <property type="entry name" value="Cyt_c_oxidase_su6a_CS"/>
</dbReference>
<keyword evidence="14" id="KW-1185">Reference proteome</keyword>
<evidence type="ECO:0000256" key="7">
    <source>
        <dbReference type="ARBA" id="ARBA00022989"/>
    </source>
</evidence>
<keyword evidence="5 12" id="KW-0999">Mitochondrion inner membrane</keyword>
<sequence length="134" mass="16099">MLARRLISRPMQRVALARAPLRRRMYSTESPKQLAGAEDNEFNRERLRIEEHAKESGDFWWKLTVFVALPALLLAGVNGKMRWDAHWEHQKHLPPLEERPQYSYLNIRTKPFWWGDGDKTLFWNEKVNYHKKDE</sequence>
<dbReference type="Pfam" id="PF02046">
    <property type="entry name" value="COX6A"/>
    <property type="match status" value="1"/>
</dbReference>
<name>A0A9P4QYF1_9PLEO</name>
<dbReference type="PANTHER" id="PTHR11504:SF0">
    <property type="entry name" value="CYTOCHROME C OXIDASE SUBUNIT"/>
    <property type="match status" value="1"/>
</dbReference>
<evidence type="ECO:0000256" key="11">
    <source>
        <dbReference type="RuleBase" id="RU004396"/>
    </source>
</evidence>
<dbReference type="FunFam" id="4.10.95.10:FF:000001">
    <property type="entry name" value="Cytochrome c oxidase subunit 6A, mitochondrial"/>
    <property type="match status" value="1"/>
</dbReference>
<comment type="subcellular location">
    <subcellularLocation>
        <location evidence="1">Mitochondrion inner membrane</location>
        <topology evidence="1">Single-pass membrane protein</topology>
    </subcellularLocation>
</comment>
<keyword evidence="8" id="KW-0560">Oxidoreductase</keyword>
<evidence type="ECO:0000313" key="13">
    <source>
        <dbReference type="EMBL" id="KAF2735129.1"/>
    </source>
</evidence>
<evidence type="ECO:0000256" key="5">
    <source>
        <dbReference type="ARBA" id="ARBA00022792"/>
    </source>
</evidence>
<dbReference type="PANTHER" id="PTHR11504">
    <property type="entry name" value="CYTOCHROME C OXIDASE POLYPEPTIDE VIA"/>
    <property type="match status" value="1"/>
</dbReference>